<evidence type="ECO:0000313" key="2">
    <source>
        <dbReference type="Proteomes" id="UP001500340"/>
    </source>
</evidence>
<comment type="caution">
    <text evidence="1">The sequence shown here is derived from an EMBL/GenBank/DDBJ whole genome shotgun (WGS) entry which is preliminary data.</text>
</comment>
<organism evidence="1 2">
    <name type="scientific">Paenibacillus motobuensis</name>
    <dbReference type="NCBI Taxonomy" id="295324"/>
    <lineage>
        <taxon>Bacteria</taxon>
        <taxon>Bacillati</taxon>
        <taxon>Bacillota</taxon>
        <taxon>Bacilli</taxon>
        <taxon>Bacillales</taxon>
        <taxon>Paenibacillaceae</taxon>
        <taxon>Paenibacillus</taxon>
    </lineage>
</organism>
<keyword evidence="2" id="KW-1185">Reference proteome</keyword>
<protein>
    <submittedName>
        <fullName evidence="1">Uncharacterized protein</fullName>
    </submittedName>
</protein>
<reference evidence="2" key="1">
    <citation type="journal article" date="2019" name="Int. J. Syst. Evol. Microbiol.">
        <title>The Global Catalogue of Microorganisms (GCM) 10K type strain sequencing project: providing services to taxonomists for standard genome sequencing and annotation.</title>
        <authorList>
            <consortium name="The Broad Institute Genomics Platform"/>
            <consortium name="The Broad Institute Genome Sequencing Center for Infectious Disease"/>
            <person name="Wu L."/>
            <person name="Ma J."/>
        </authorList>
    </citation>
    <scope>NUCLEOTIDE SEQUENCE [LARGE SCALE GENOMIC DNA]</scope>
    <source>
        <strain evidence="2">JCM 12774</strain>
    </source>
</reference>
<dbReference type="RefSeq" id="WP_343860208.1">
    <property type="nucleotide sequence ID" value="NZ_BAAACX010000008.1"/>
</dbReference>
<dbReference type="EMBL" id="BAAACX010000008">
    <property type="protein sequence ID" value="GAA0387702.1"/>
    <property type="molecule type" value="Genomic_DNA"/>
</dbReference>
<accession>A0ABP3I1T9</accession>
<evidence type="ECO:0000313" key="1">
    <source>
        <dbReference type="EMBL" id="GAA0387702.1"/>
    </source>
</evidence>
<proteinExistence type="predicted"/>
<name>A0ABP3I1T9_9BACL</name>
<dbReference type="Pfam" id="PF14425">
    <property type="entry name" value="Imm3"/>
    <property type="match status" value="1"/>
</dbReference>
<gene>
    <name evidence="1" type="ORF">GCM10008933_18330</name>
</gene>
<dbReference type="InterPro" id="IPR025678">
    <property type="entry name" value="Imm3"/>
</dbReference>
<sequence>MQEWEYIELIEYVDEVFSNSINDGLDALQAGGRCMYEFANVIEEGATEKTIFYISLARLQINNGVLSARIYEEIGNIIKTFDVNNFVDELGLDDAKDLGLRIDSLKTEMQNVKVIG</sequence>
<dbReference type="Proteomes" id="UP001500340">
    <property type="component" value="Unassembled WGS sequence"/>
</dbReference>